<sequence>MHADVSRGRPRVAAVSRRDVVQVHRLFHRAILSCSNDLYAAMAPLRYAIAGRSVGTSVPHSDSPPADELRKGPSSESGVVVR</sequence>
<dbReference type="Proteomes" id="UP000054995">
    <property type="component" value="Unassembled WGS sequence"/>
</dbReference>
<evidence type="ECO:0000256" key="1">
    <source>
        <dbReference type="SAM" id="MobiDB-lite"/>
    </source>
</evidence>
<evidence type="ECO:0000313" key="4">
    <source>
        <dbReference type="Proteomes" id="UP000054815"/>
    </source>
</evidence>
<evidence type="ECO:0000313" key="3">
    <source>
        <dbReference type="EMBL" id="KRY91699.1"/>
    </source>
</evidence>
<comment type="caution">
    <text evidence="3">The sequence shown here is derived from an EMBL/GenBank/DDBJ whole genome shotgun (WGS) entry which is preliminary data.</text>
</comment>
<dbReference type="Proteomes" id="UP000054815">
    <property type="component" value="Unassembled WGS sequence"/>
</dbReference>
<dbReference type="OrthoDB" id="10388896at2759"/>
<organism evidence="3 5">
    <name type="scientific">Trichinella pseudospiralis</name>
    <name type="common">Parasitic roundworm</name>
    <dbReference type="NCBI Taxonomy" id="6337"/>
    <lineage>
        <taxon>Eukaryota</taxon>
        <taxon>Metazoa</taxon>
        <taxon>Ecdysozoa</taxon>
        <taxon>Nematoda</taxon>
        <taxon>Enoplea</taxon>
        <taxon>Dorylaimia</taxon>
        <taxon>Trichinellida</taxon>
        <taxon>Trichinellidae</taxon>
        <taxon>Trichinella</taxon>
    </lineage>
</organism>
<dbReference type="EMBL" id="JYDU01000074">
    <property type="protein sequence ID" value="KRX94284.1"/>
    <property type="molecule type" value="Genomic_DNA"/>
</dbReference>
<dbReference type="AlphaFoldDB" id="A0A0V1G2I3"/>
<gene>
    <name evidence="3" type="ORF">T4D_2501</name>
    <name evidence="2" type="ORF">T4E_4228</name>
</gene>
<evidence type="ECO:0000313" key="5">
    <source>
        <dbReference type="Proteomes" id="UP000054995"/>
    </source>
</evidence>
<name>A0A0V1G2I3_TRIPS</name>
<evidence type="ECO:0000313" key="2">
    <source>
        <dbReference type="EMBL" id="KRX94284.1"/>
    </source>
</evidence>
<feature type="region of interest" description="Disordered" evidence="1">
    <location>
        <begin position="54"/>
        <end position="82"/>
    </location>
</feature>
<protein>
    <submittedName>
        <fullName evidence="3">Uncharacterized protein</fullName>
    </submittedName>
</protein>
<dbReference type="EMBL" id="JYDT01000011">
    <property type="protein sequence ID" value="KRY91699.1"/>
    <property type="molecule type" value="Genomic_DNA"/>
</dbReference>
<accession>A0A0V1G2I3</accession>
<reference evidence="4 5" key="1">
    <citation type="submission" date="2015-01" db="EMBL/GenBank/DDBJ databases">
        <title>Evolution of Trichinella species and genotypes.</title>
        <authorList>
            <person name="Korhonen P.K."/>
            <person name="Edoardo P."/>
            <person name="Giuseppe L.R."/>
            <person name="Gasser R.B."/>
        </authorList>
    </citation>
    <scope>NUCLEOTIDE SEQUENCE [LARGE SCALE GENOMIC DNA]</scope>
    <source>
        <strain evidence="2">ISS141</strain>
        <strain evidence="3">ISS470</strain>
    </source>
</reference>
<keyword evidence="5" id="KW-1185">Reference proteome</keyword>
<proteinExistence type="predicted"/>